<dbReference type="Pfam" id="PF00392">
    <property type="entry name" value="GntR"/>
    <property type="match status" value="1"/>
</dbReference>
<dbReference type="PROSITE" id="PS50949">
    <property type="entry name" value="HTH_GNTR"/>
    <property type="match status" value="1"/>
</dbReference>
<evidence type="ECO:0000313" key="5">
    <source>
        <dbReference type="EMBL" id="GEK85714.1"/>
    </source>
</evidence>
<evidence type="ECO:0000256" key="1">
    <source>
        <dbReference type="ARBA" id="ARBA00023015"/>
    </source>
</evidence>
<dbReference type="InterPro" id="IPR000524">
    <property type="entry name" value="Tscrpt_reg_HTH_GntR"/>
</dbReference>
<dbReference type="Proteomes" id="UP000321225">
    <property type="component" value="Unassembled WGS sequence"/>
</dbReference>
<dbReference type="CDD" id="cd07377">
    <property type="entry name" value="WHTH_GntR"/>
    <property type="match status" value="1"/>
</dbReference>
<dbReference type="EMBL" id="BJUW01000003">
    <property type="protein sequence ID" value="GEK85714.1"/>
    <property type="molecule type" value="Genomic_DNA"/>
</dbReference>
<reference evidence="5 6" key="1">
    <citation type="submission" date="2019-07" db="EMBL/GenBank/DDBJ databases">
        <title>Whole genome shotgun sequence of Microbacterium aerolatum NBRC 103071.</title>
        <authorList>
            <person name="Hosoyama A."/>
            <person name="Uohara A."/>
            <person name="Ohji S."/>
            <person name="Ichikawa N."/>
        </authorList>
    </citation>
    <scope>NUCLEOTIDE SEQUENCE [LARGE SCALE GENOMIC DNA]</scope>
    <source>
        <strain evidence="5 6">NBRC 103071</strain>
    </source>
</reference>
<evidence type="ECO:0000256" key="2">
    <source>
        <dbReference type="ARBA" id="ARBA00023125"/>
    </source>
</evidence>
<dbReference type="InterPro" id="IPR036390">
    <property type="entry name" value="WH_DNA-bd_sf"/>
</dbReference>
<evidence type="ECO:0000256" key="3">
    <source>
        <dbReference type="ARBA" id="ARBA00023163"/>
    </source>
</evidence>
<dbReference type="Pfam" id="PF07729">
    <property type="entry name" value="FCD"/>
    <property type="match status" value="1"/>
</dbReference>
<dbReference type="AlphaFoldDB" id="A0A511AC10"/>
<dbReference type="SMART" id="SM00895">
    <property type="entry name" value="FCD"/>
    <property type="match status" value="1"/>
</dbReference>
<organism evidence="5 6">
    <name type="scientific">Microbacterium aerolatum</name>
    <dbReference type="NCBI Taxonomy" id="153731"/>
    <lineage>
        <taxon>Bacteria</taxon>
        <taxon>Bacillati</taxon>
        <taxon>Actinomycetota</taxon>
        <taxon>Actinomycetes</taxon>
        <taxon>Micrococcales</taxon>
        <taxon>Microbacteriaceae</taxon>
        <taxon>Microbacterium</taxon>
    </lineage>
</organism>
<proteinExistence type="predicted"/>
<keyword evidence="1" id="KW-0805">Transcription regulation</keyword>
<keyword evidence="6" id="KW-1185">Reference proteome</keyword>
<dbReference type="InterPro" id="IPR011711">
    <property type="entry name" value="GntR_C"/>
</dbReference>
<protein>
    <submittedName>
        <fullName evidence="5">GntR family transcriptional regulator</fullName>
    </submittedName>
</protein>
<keyword evidence="3" id="KW-0804">Transcription</keyword>
<dbReference type="SMART" id="SM00345">
    <property type="entry name" value="HTH_GNTR"/>
    <property type="match status" value="1"/>
</dbReference>
<dbReference type="SUPFAM" id="SSF48008">
    <property type="entry name" value="GntR ligand-binding domain-like"/>
    <property type="match status" value="1"/>
</dbReference>
<dbReference type="Gene3D" id="1.10.10.10">
    <property type="entry name" value="Winged helix-like DNA-binding domain superfamily/Winged helix DNA-binding domain"/>
    <property type="match status" value="1"/>
</dbReference>
<dbReference type="PANTHER" id="PTHR43537">
    <property type="entry name" value="TRANSCRIPTIONAL REGULATOR, GNTR FAMILY"/>
    <property type="match status" value="1"/>
</dbReference>
<dbReference type="InterPro" id="IPR008920">
    <property type="entry name" value="TF_FadR/GntR_C"/>
</dbReference>
<evidence type="ECO:0000259" key="4">
    <source>
        <dbReference type="PROSITE" id="PS50949"/>
    </source>
</evidence>
<dbReference type="PANTHER" id="PTHR43537:SF45">
    <property type="entry name" value="GNTR FAMILY REGULATORY PROTEIN"/>
    <property type="match status" value="1"/>
</dbReference>
<sequence length="255" mass="27613">MRPRALPAISAAECNLGGQPAGVCILLTVDGEVTVTQTVKRGESLGAQIARVLRHRIVRGELAPGERITEEALAEEFAVSRGPVRDALTQLSFEKLVEVQRPRGVYIVGLTQDDVDQLYSLRGALEQLALSRAMRVEDSARWTAMAAAVGRMGAAADAGDHGAFVTADLEFHSQIYSLADHPRLAGAWNQYLPTFAALLEVTINHDEDLRESAGDHVKLMDVMRSGSPEDAAAVLAAHLDGARDRMLSELEQRRP</sequence>
<accession>A0A511AC10</accession>
<name>A0A511AC10_9MICO</name>
<dbReference type="GO" id="GO:0003700">
    <property type="term" value="F:DNA-binding transcription factor activity"/>
    <property type="evidence" value="ECO:0007669"/>
    <property type="project" value="InterPro"/>
</dbReference>
<dbReference type="SUPFAM" id="SSF46785">
    <property type="entry name" value="Winged helix' DNA-binding domain"/>
    <property type="match status" value="1"/>
</dbReference>
<dbReference type="GO" id="GO:0003677">
    <property type="term" value="F:DNA binding"/>
    <property type="evidence" value="ECO:0007669"/>
    <property type="project" value="UniProtKB-KW"/>
</dbReference>
<keyword evidence="2" id="KW-0238">DNA-binding</keyword>
<evidence type="ECO:0000313" key="6">
    <source>
        <dbReference type="Proteomes" id="UP000321225"/>
    </source>
</evidence>
<feature type="domain" description="HTH gntR-type" evidence="4">
    <location>
        <begin position="43"/>
        <end position="110"/>
    </location>
</feature>
<dbReference type="Gene3D" id="1.20.120.530">
    <property type="entry name" value="GntR ligand-binding domain-like"/>
    <property type="match status" value="1"/>
</dbReference>
<gene>
    <name evidence="5" type="ORF">MAE01_08900</name>
</gene>
<comment type="caution">
    <text evidence="5">The sequence shown here is derived from an EMBL/GenBank/DDBJ whole genome shotgun (WGS) entry which is preliminary data.</text>
</comment>
<dbReference type="InterPro" id="IPR036388">
    <property type="entry name" value="WH-like_DNA-bd_sf"/>
</dbReference>